<dbReference type="Proteomes" id="UP000683422">
    <property type="component" value="Segment"/>
</dbReference>
<dbReference type="EMBL" id="MZ028627">
    <property type="protein sequence ID" value="QWS68198.1"/>
    <property type="molecule type" value="Genomic_DNA"/>
</dbReference>
<protein>
    <submittedName>
        <fullName evidence="1">Uncharacterized protein</fullName>
    </submittedName>
</protein>
<gene>
    <name evidence="1" type="primary">81</name>
    <name evidence="1" type="ORF">SEA_VANLEE_81</name>
</gene>
<evidence type="ECO:0000313" key="1">
    <source>
        <dbReference type="EMBL" id="QWS68198.1"/>
    </source>
</evidence>
<dbReference type="RefSeq" id="YP_010755822.1">
    <property type="nucleotide sequence ID" value="NC_073474.1"/>
</dbReference>
<keyword evidence="2" id="KW-1185">Reference proteome</keyword>
<dbReference type="GeneID" id="80020493"/>
<proteinExistence type="predicted"/>
<sequence length="165" mass="18735">MSGSTEHEWPKTTPAGHVYTAPTTYEELCSRHTDAAQAAVECWSPEECPPEPTWEMVGLAHREVERVRAATAPAPCDMTHQEPFDFAQCRTHDTTFALGETCKFHGREPWEVYAEEASAQRQLKVRAQLSLDRTLSKIQEWRQTHGHVLTFDELRELDQIIGGES</sequence>
<evidence type="ECO:0000313" key="2">
    <source>
        <dbReference type="Proteomes" id="UP000683422"/>
    </source>
</evidence>
<dbReference type="KEGG" id="vg:80020493"/>
<accession>A0A8F2D9G2</accession>
<reference evidence="1" key="1">
    <citation type="submission" date="2021-04" db="EMBL/GenBank/DDBJ databases">
        <authorList>
            <person name="Barnhill K.B."/>
            <person name="Biggs A.M."/>
            <person name="Bland J."/>
            <person name="Choudhary H.M."/>
            <person name="Crogan R.E."/>
            <person name="Finocchiaro A.B."/>
            <person name="Franco V."/>
            <person name="Fuller T.A."/>
            <person name="Hanwacker C.G."/>
            <person name="Howard Z.E."/>
            <person name="Iqbal M."/>
            <person name="Mathew A.M."/>
            <person name="Miller S."/>
            <person name="Padhye S."/>
            <person name="Rainey E."/>
            <person name="Rodriguez A."/>
            <person name="Stewart E."/>
            <person name="Otero L.A."/>
            <person name="Chase M.A."/>
            <person name="Pollenz R.S."/>
            <person name="Garlena R.A."/>
            <person name="Russell D.A."/>
            <person name="Jacobs-Sera D."/>
            <person name="Hatfull G.F."/>
        </authorList>
    </citation>
    <scope>NUCLEOTIDE SEQUENCE</scope>
</reference>
<name>A0A8F2D9G2_9CAUD</name>
<organism evidence="1 2">
    <name type="scientific">Gordonia phage VanLee</name>
    <dbReference type="NCBI Taxonomy" id="2845816"/>
    <lineage>
        <taxon>Viruses</taxon>
        <taxon>Duplodnaviria</taxon>
        <taxon>Heunggongvirae</taxon>
        <taxon>Uroviricota</taxon>
        <taxon>Caudoviricetes</taxon>
        <taxon>Kruegerviridae</taxon>
        <taxon>Vanleevirus</taxon>
        <taxon>Vanleevirus vanlee</taxon>
    </lineage>
</organism>